<evidence type="ECO:0000313" key="11">
    <source>
        <dbReference type="Proteomes" id="UP000005496"/>
    </source>
</evidence>
<dbReference type="Pfam" id="PF09107">
    <property type="entry name" value="WHD_3rd_SelB"/>
    <property type="match status" value="1"/>
</dbReference>
<dbReference type="Gene3D" id="2.40.30.10">
    <property type="entry name" value="Translation factors"/>
    <property type="match status" value="1"/>
</dbReference>
<dbReference type="InterPro" id="IPR036390">
    <property type="entry name" value="WH_DNA-bd_sf"/>
</dbReference>
<dbReference type="eggNOG" id="COG3276">
    <property type="taxonomic scope" value="Bacteria"/>
</dbReference>
<keyword evidence="5" id="KW-0648">Protein biosynthesis</keyword>
<comment type="subcellular location">
    <subcellularLocation>
        <location evidence="1">Cytoplasm</location>
    </subcellularLocation>
</comment>
<dbReference type="NCBIfam" id="TIGR00231">
    <property type="entry name" value="small_GTP"/>
    <property type="match status" value="1"/>
</dbReference>
<dbReference type="Pfam" id="PF03144">
    <property type="entry name" value="GTP_EFTU_D2"/>
    <property type="match status" value="1"/>
</dbReference>
<dbReference type="Gene3D" id="1.10.10.2770">
    <property type="match status" value="1"/>
</dbReference>
<dbReference type="InterPro" id="IPR050055">
    <property type="entry name" value="EF-Tu_GTPase"/>
</dbReference>
<dbReference type="PANTHER" id="PTHR43721:SF22">
    <property type="entry name" value="ELONGATION FACTOR TU, MITOCHONDRIAL"/>
    <property type="match status" value="1"/>
</dbReference>
<dbReference type="AlphaFoldDB" id="D6SST7"/>
<dbReference type="InterPro" id="IPR057335">
    <property type="entry name" value="Beta-barrel_SelB"/>
</dbReference>
<evidence type="ECO:0000256" key="7">
    <source>
        <dbReference type="ARBA" id="ARBA00025526"/>
    </source>
</evidence>
<dbReference type="GO" id="GO:0003723">
    <property type="term" value="F:RNA binding"/>
    <property type="evidence" value="ECO:0007669"/>
    <property type="project" value="InterPro"/>
</dbReference>
<dbReference type="Pfam" id="PF00009">
    <property type="entry name" value="GTP_EFTU"/>
    <property type="match status" value="1"/>
</dbReference>
<evidence type="ECO:0000259" key="9">
    <source>
        <dbReference type="PROSITE" id="PS51722"/>
    </source>
</evidence>
<proteinExistence type="predicted"/>
<dbReference type="Gene3D" id="3.40.50.300">
    <property type="entry name" value="P-loop containing nucleotide triphosphate hydrolases"/>
    <property type="match status" value="1"/>
</dbReference>
<keyword evidence="11" id="KW-1185">Reference proteome</keyword>
<dbReference type="InterPro" id="IPR015190">
    <property type="entry name" value="Elong_fac_SelB-wing-hlx_typ-2"/>
</dbReference>
<evidence type="ECO:0000256" key="2">
    <source>
        <dbReference type="ARBA" id="ARBA00015953"/>
    </source>
</evidence>
<dbReference type="InterPro" id="IPR015191">
    <property type="entry name" value="SelB_WHD4"/>
</dbReference>
<dbReference type="GO" id="GO:0003924">
    <property type="term" value="F:GTPase activity"/>
    <property type="evidence" value="ECO:0007669"/>
    <property type="project" value="InterPro"/>
</dbReference>
<dbReference type="InterPro" id="IPR005225">
    <property type="entry name" value="Small_GTP-bd"/>
</dbReference>
<dbReference type="FunFam" id="3.40.50.300:FF:001064">
    <property type="entry name" value="Selenocysteine-specific translation elongation factor"/>
    <property type="match status" value="1"/>
</dbReference>
<keyword evidence="6" id="KW-0342">GTP-binding</keyword>
<dbReference type="SUPFAM" id="SSF52540">
    <property type="entry name" value="P-loop containing nucleoside triphosphate hydrolases"/>
    <property type="match status" value="1"/>
</dbReference>
<comment type="caution">
    <text evidence="10">The sequence shown here is derived from an EMBL/GenBank/DDBJ whole genome shotgun (WGS) entry which is preliminary data.</text>
</comment>
<keyword evidence="4" id="KW-0547">Nucleotide-binding</keyword>
<gene>
    <name evidence="10" type="ORF">Dthio_PD1092</name>
</gene>
<dbReference type="GO" id="GO:0001514">
    <property type="term" value="P:selenocysteine incorporation"/>
    <property type="evidence" value="ECO:0007669"/>
    <property type="project" value="InterPro"/>
</dbReference>
<dbReference type="PRINTS" id="PR00315">
    <property type="entry name" value="ELONGATNFCT"/>
</dbReference>
<evidence type="ECO:0000313" key="10">
    <source>
        <dbReference type="EMBL" id="EFI33753.1"/>
    </source>
</evidence>
<dbReference type="SUPFAM" id="SSF46785">
    <property type="entry name" value="Winged helix' DNA-binding domain"/>
    <property type="match status" value="3"/>
</dbReference>
<sequence>MPVIMGTAGHIDHGKTTLIKALSGMECDRLVEEKKRGITIELGFAFMDLEPGMRLGIIDVPGHERFVKNMVSGASGIDFVLLVIAADEGVMPQTREHLDVCTLLGVETGLVALTKTDMADPEWLELVQEDVSDYLQDTFLKDAPVVPVSAHTGQGIQELLGHIRQMAGEFKPHRRSDLFRLPMDRIFTMRGHGTVITGTTVSGRIKVGEEVMIYPQEITSKVRSLQVHGEQTQESQAGMRTAVNLHGLEVEDLERGFVLGKPGTLFPSRAWDLELTHLESAPRPLKHRTQVHFHHGAKEVLARIYLLDRDKLEPGERCVCQVRFEDPMAGVYGDRCVIRSYSPLRTIAGAGIINPLAGKVKRFSSQVQTLERLARARAEELIQVQLEIAGSKGLSLAQLVILTDLESKELQKKLQLMGGRQEVFLVDKESRIYVAGEVVKRLEESMLAELQELHRRFPMRQGVSRGELAGKWARDIPEKLFFFVLERLVRAEKIVSEQEYYRLPQHKVSLAADQEKLREKITRTYRQAGIQPPTVKKLLEELGLEMKEAGPVLRLLQDEKELVKINEDFYFSAGAVQELKDKVKDYLEKNEEMGPVEFKEITGLSRKFAIPLMEFMDKEKLTMRVGDKRKLRKRS</sequence>
<evidence type="ECO:0000256" key="8">
    <source>
        <dbReference type="ARBA" id="ARBA00031615"/>
    </source>
</evidence>
<dbReference type="InterPro" id="IPR027417">
    <property type="entry name" value="P-loop_NTPase"/>
</dbReference>
<protein>
    <recommendedName>
        <fullName evidence="2">Selenocysteine-specific elongation factor</fullName>
    </recommendedName>
    <alternativeName>
        <fullName evidence="8">SelB translation factor</fullName>
    </alternativeName>
</protein>
<dbReference type="InterPro" id="IPR000795">
    <property type="entry name" value="T_Tr_GTP-bd_dom"/>
</dbReference>
<comment type="function">
    <text evidence="7">Translation factor necessary for the incorporation of selenocysteine into proteins. It probably replaces EF-Tu for the insertion of selenocysteine directed by the UGA codon. SelB binds GTP and GDP.</text>
</comment>
<evidence type="ECO:0000256" key="3">
    <source>
        <dbReference type="ARBA" id="ARBA00022490"/>
    </source>
</evidence>
<dbReference type="NCBIfam" id="TIGR00475">
    <property type="entry name" value="selB"/>
    <property type="match status" value="1"/>
</dbReference>
<organism evidence="10 11">
    <name type="scientific">Desulfonatronospira thiodismutans ASO3-1</name>
    <dbReference type="NCBI Taxonomy" id="555779"/>
    <lineage>
        <taxon>Bacteria</taxon>
        <taxon>Pseudomonadati</taxon>
        <taxon>Thermodesulfobacteriota</taxon>
        <taxon>Desulfovibrionia</taxon>
        <taxon>Desulfovibrionales</taxon>
        <taxon>Desulfonatronovibrionaceae</taxon>
        <taxon>Desulfonatronospira</taxon>
    </lineage>
</organism>
<dbReference type="Gene3D" id="1.10.10.10">
    <property type="entry name" value="Winged helix-like DNA-binding domain superfamily/Winged helix DNA-binding domain"/>
    <property type="match status" value="1"/>
</dbReference>
<evidence type="ECO:0000256" key="1">
    <source>
        <dbReference type="ARBA" id="ARBA00004496"/>
    </source>
</evidence>
<dbReference type="PROSITE" id="PS51722">
    <property type="entry name" value="G_TR_2"/>
    <property type="match status" value="1"/>
</dbReference>
<dbReference type="PANTHER" id="PTHR43721">
    <property type="entry name" value="ELONGATION FACTOR TU-RELATED"/>
    <property type="match status" value="1"/>
</dbReference>
<dbReference type="InterPro" id="IPR004161">
    <property type="entry name" value="EFTu-like_2"/>
</dbReference>
<evidence type="ECO:0000256" key="5">
    <source>
        <dbReference type="ARBA" id="ARBA00022917"/>
    </source>
</evidence>
<reference evidence="10" key="1">
    <citation type="submission" date="2010-05" db="EMBL/GenBank/DDBJ databases">
        <title>The draft genome of Desulfonatronospira thiodismutans ASO3-1.</title>
        <authorList>
            <consortium name="US DOE Joint Genome Institute (JGI-PGF)"/>
            <person name="Lucas S."/>
            <person name="Copeland A."/>
            <person name="Lapidus A."/>
            <person name="Cheng J.-F."/>
            <person name="Bruce D."/>
            <person name="Goodwin L."/>
            <person name="Pitluck S."/>
            <person name="Chertkov O."/>
            <person name="Brettin T."/>
            <person name="Detter J.C."/>
            <person name="Han C."/>
            <person name="Land M.L."/>
            <person name="Hauser L."/>
            <person name="Kyrpides N."/>
            <person name="Mikhailova N."/>
            <person name="Muyzer G."/>
            <person name="Woyke T."/>
        </authorList>
    </citation>
    <scope>NUCLEOTIDE SEQUENCE [LARGE SCALE GENOMIC DNA]</scope>
    <source>
        <strain evidence="10">ASO3-1</strain>
    </source>
</reference>
<dbReference type="Proteomes" id="UP000005496">
    <property type="component" value="Unassembled WGS sequence"/>
</dbReference>
<dbReference type="InterPro" id="IPR009001">
    <property type="entry name" value="Transl_elong_EF1A/Init_IF2_C"/>
</dbReference>
<accession>D6SST7</accession>
<evidence type="ECO:0000256" key="4">
    <source>
        <dbReference type="ARBA" id="ARBA00022741"/>
    </source>
</evidence>
<keyword evidence="3" id="KW-0963">Cytoplasm</keyword>
<dbReference type="GO" id="GO:0003746">
    <property type="term" value="F:translation elongation factor activity"/>
    <property type="evidence" value="ECO:0007669"/>
    <property type="project" value="UniProtKB-KW"/>
</dbReference>
<evidence type="ECO:0000256" key="6">
    <source>
        <dbReference type="ARBA" id="ARBA00023134"/>
    </source>
</evidence>
<dbReference type="Pfam" id="PF25461">
    <property type="entry name" value="Beta-barrel_SelB"/>
    <property type="match status" value="1"/>
</dbReference>
<dbReference type="GO" id="GO:0005737">
    <property type="term" value="C:cytoplasm"/>
    <property type="evidence" value="ECO:0007669"/>
    <property type="project" value="UniProtKB-SubCell"/>
</dbReference>
<dbReference type="InterPro" id="IPR009000">
    <property type="entry name" value="Transl_B-barrel_sf"/>
</dbReference>
<keyword evidence="10" id="KW-0251">Elongation factor</keyword>
<dbReference type="SUPFAM" id="SSF50465">
    <property type="entry name" value="EF-Tu/eEF-1alpha/eIF2-gamma C-terminal domain"/>
    <property type="match status" value="1"/>
</dbReference>
<dbReference type="CDD" id="cd15491">
    <property type="entry name" value="selB_III"/>
    <property type="match status" value="1"/>
</dbReference>
<dbReference type="InterPro" id="IPR004535">
    <property type="entry name" value="Transl_elong_SelB"/>
</dbReference>
<dbReference type="GO" id="GO:0005525">
    <property type="term" value="F:GTP binding"/>
    <property type="evidence" value="ECO:0007669"/>
    <property type="project" value="UniProtKB-KW"/>
</dbReference>
<dbReference type="CDD" id="cd04171">
    <property type="entry name" value="SelB"/>
    <property type="match status" value="1"/>
</dbReference>
<name>D6SST7_9BACT</name>
<dbReference type="InterPro" id="IPR036388">
    <property type="entry name" value="WH-like_DNA-bd_sf"/>
</dbReference>
<dbReference type="OrthoDB" id="9803139at2"/>
<dbReference type="CDD" id="cd03696">
    <property type="entry name" value="SelB_II"/>
    <property type="match status" value="1"/>
</dbReference>
<dbReference type="RefSeq" id="WP_008871102.1">
    <property type="nucleotide sequence ID" value="NZ_ACJN02000003.1"/>
</dbReference>
<feature type="domain" description="Tr-type G" evidence="9">
    <location>
        <begin position="1"/>
        <end position="173"/>
    </location>
</feature>
<dbReference type="Pfam" id="PF09106">
    <property type="entry name" value="WHD_2nd_SelB"/>
    <property type="match status" value="1"/>
</dbReference>
<dbReference type="SUPFAM" id="SSF50447">
    <property type="entry name" value="Translation proteins"/>
    <property type="match status" value="1"/>
</dbReference>
<dbReference type="EMBL" id="ACJN02000003">
    <property type="protein sequence ID" value="EFI33753.1"/>
    <property type="molecule type" value="Genomic_DNA"/>
</dbReference>